<comment type="caution">
    <text evidence="2">The sequence shown here is derived from an EMBL/GenBank/DDBJ whole genome shotgun (WGS) entry which is preliminary data.</text>
</comment>
<feature type="transmembrane region" description="Helical" evidence="1">
    <location>
        <begin position="51"/>
        <end position="73"/>
    </location>
</feature>
<gene>
    <name evidence="2" type="ORF">IV56_GL001745</name>
</gene>
<dbReference type="EMBL" id="JQCE01000006">
    <property type="protein sequence ID" value="KRO17951.1"/>
    <property type="molecule type" value="Genomic_DNA"/>
</dbReference>
<feature type="transmembrane region" description="Helical" evidence="1">
    <location>
        <begin position="241"/>
        <end position="265"/>
    </location>
</feature>
<evidence type="ECO:0008006" key="4">
    <source>
        <dbReference type="Google" id="ProtNLM"/>
    </source>
</evidence>
<feature type="transmembrane region" description="Helical" evidence="1">
    <location>
        <begin position="79"/>
        <end position="97"/>
    </location>
</feature>
<dbReference type="AlphaFoldDB" id="A0A0R2MWE9"/>
<name>A0A0R2MWE9_9LACO</name>
<keyword evidence="1" id="KW-0812">Transmembrane</keyword>
<feature type="transmembrane region" description="Helical" evidence="1">
    <location>
        <begin position="109"/>
        <end position="128"/>
    </location>
</feature>
<dbReference type="Proteomes" id="UP000050969">
    <property type="component" value="Unassembled WGS sequence"/>
</dbReference>
<accession>A0A0R2MWE9</accession>
<proteinExistence type="predicted"/>
<dbReference type="PANTHER" id="PTHR37308">
    <property type="entry name" value="INTEGRAL MEMBRANE PROTEIN"/>
    <property type="match status" value="1"/>
</dbReference>
<organism evidence="2 3">
    <name type="scientific">Lacticaseibacillus saniviri JCM 17471 = DSM 24301</name>
    <dbReference type="NCBI Taxonomy" id="1293598"/>
    <lineage>
        <taxon>Bacteria</taxon>
        <taxon>Bacillati</taxon>
        <taxon>Bacillota</taxon>
        <taxon>Bacilli</taxon>
        <taxon>Lactobacillales</taxon>
        <taxon>Lactobacillaceae</taxon>
        <taxon>Lacticaseibacillus</taxon>
    </lineage>
</organism>
<evidence type="ECO:0000256" key="1">
    <source>
        <dbReference type="SAM" id="Phobius"/>
    </source>
</evidence>
<feature type="transmembrane region" description="Helical" evidence="1">
    <location>
        <begin position="148"/>
        <end position="173"/>
    </location>
</feature>
<dbReference type="PATRIC" id="fig|1293598.4.peg.1819"/>
<keyword evidence="3" id="KW-1185">Reference proteome</keyword>
<dbReference type="PANTHER" id="PTHR37308:SF1">
    <property type="entry name" value="POLYPRENYL-PHOSPHATE TRANSPORTER"/>
    <property type="match status" value="1"/>
</dbReference>
<reference evidence="2 3" key="1">
    <citation type="journal article" date="2015" name="Genome Announc.">
        <title>Expanding the biotechnology potential of lactobacilli through comparative genomics of 213 strains and associated genera.</title>
        <authorList>
            <person name="Sun Z."/>
            <person name="Harris H.M."/>
            <person name="McCann A."/>
            <person name="Guo C."/>
            <person name="Argimon S."/>
            <person name="Zhang W."/>
            <person name="Yang X."/>
            <person name="Jeffery I.B."/>
            <person name="Cooney J.C."/>
            <person name="Kagawa T.F."/>
            <person name="Liu W."/>
            <person name="Song Y."/>
            <person name="Salvetti E."/>
            <person name="Wrobel A."/>
            <person name="Rasinkangas P."/>
            <person name="Parkhill J."/>
            <person name="Rea M.C."/>
            <person name="O'Sullivan O."/>
            <person name="Ritari J."/>
            <person name="Douillard F.P."/>
            <person name="Paul Ross R."/>
            <person name="Yang R."/>
            <person name="Briner A.E."/>
            <person name="Felis G.E."/>
            <person name="de Vos W.M."/>
            <person name="Barrangou R."/>
            <person name="Klaenhammer T.R."/>
            <person name="Caufield P.W."/>
            <person name="Cui Y."/>
            <person name="Zhang H."/>
            <person name="O'Toole P.W."/>
        </authorList>
    </citation>
    <scope>NUCLEOTIDE SEQUENCE [LARGE SCALE GENOMIC DNA]</scope>
    <source>
        <strain evidence="2 3">DSM 24301</strain>
    </source>
</reference>
<dbReference type="InterPro" id="IPR007163">
    <property type="entry name" value="VCA0040-like"/>
</dbReference>
<feature type="transmembrane region" description="Helical" evidence="1">
    <location>
        <begin position="6"/>
        <end position="31"/>
    </location>
</feature>
<keyword evidence="1" id="KW-0472">Membrane</keyword>
<evidence type="ECO:0000313" key="3">
    <source>
        <dbReference type="Proteomes" id="UP000050969"/>
    </source>
</evidence>
<evidence type="ECO:0000313" key="2">
    <source>
        <dbReference type="EMBL" id="KRO17951.1"/>
    </source>
</evidence>
<keyword evidence="1" id="KW-1133">Transmembrane helix</keyword>
<sequence>MLNFIKGAIIGIALVIPGLSGSIFAVVVGLYDRLLDAVNHFRDDPKAHMRFLLPVGLGAVLGILLSTKAVLWITTSWPIPSYAFFVGLVIGIGPFIARKVRQVPFKWAYVGLVVLGFLAIYGLAKLGGTEPENMIALTKLNSLGDWGTMGFAGLFSVSLMAIPGISGSVMLMVIDQYGTIYNAVGEIGTAARLLLSGKTAEAGVALQSVALLVPFMIGAIIGLILIAKLMGYLLAHFEAQVYYAVIGIVIAAIVILIETGMVPYWQATSGLLDIGLAIVSVVIGVLATLFLDKPDAK</sequence>
<dbReference type="STRING" id="1293598.IV56_GL001745"/>
<feature type="transmembrane region" description="Helical" evidence="1">
    <location>
        <begin position="209"/>
        <end position="229"/>
    </location>
</feature>
<dbReference type="Pfam" id="PF04018">
    <property type="entry name" value="VCA0040-like"/>
    <property type="match status" value="1"/>
</dbReference>
<feature type="transmembrane region" description="Helical" evidence="1">
    <location>
        <begin position="271"/>
        <end position="291"/>
    </location>
</feature>
<protein>
    <recommendedName>
        <fullName evidence="4">Integral membrane protein</fullName>
    </recommendedName>
</protein>